<dbReference type="InterPro" id="IPR036390">
    <property type="entry name" value="WH_DNA-bd_sf"/>
</dbReference>
<dbReference type="InterPro" id="IPR051446">
    <property type="entry name" value="HTH_trans_reg/aminotransferase"/>
</dbReference>
<evidence type="ECO:0000256" key="1">
    <source>
        <dbReference type="ARBA" id="ARBA00005384"/>
    </source>
</evidence>
<dbReference type="InterPro" id="IPR015424">
    <property type="entry name" value="PyrdxlP-dep_Trfase"/>
</dbReference>
<dbReference type="PANTHER" id="PTHR46577:SF2">
    <property type="entry name" value="TRANSCRIPTIONAL REGULATORY PROTEIN"/>
    <property type="match status" value="1"/>
</dbReference>
<comment type="similarity">
    <text evidence="1">In the C-terminal section; belongs to the class-I pyridoxal-phosphate-dependent aminotransferase family.</text>
</comment>
<sequence length="455" mass="49942">MGRTDAIIEKLRAQIESGLLKPGHRLLSVRAAAVEAGVSKNTVAEAYDRLVAQGLLSSKQGSGYFVTSGRSLASGTPSAHIAEAIDSASLLREQLVRHYAVRVGDGRPPAEWMGRLDFGRQLAQLKSGLDTEANHGYSSPWGYQPLRERLALMLIERSIHASPDQVLLTYGANHALDLVSRQLLEPGDVALVDSPGYYPLFGKLHLGKTRTIGVQRLDDGPDLDDLVRKCEMFRPKVFFTQSLAHNPTGSAISLPVAHRLLQIAEQYGFYIVEDDPFADILPAASPRLATLDQLKRVVYIGTFSKTLSANLRVGYVAGEARLMETLCDLKMLTVVNTSDLLERIVFNMISSGHYLRHLRRLKLHVEQATEKAIKAVQGAGIHLPYSANGGYYLWGELGEGQDELALARRAAKESIFLAPGSIFRPEKSEAPAAIRINVAYACNPQFLQFMKTARS</sequence>
<dbReference type="Proteomes" id="UP000244930">
    <property type="component" value="Chromosome"/>
</dbReference>
<dbReference type="PANTHER" id="PTHR46577">
    <property type="entry name" value="HTH-TYPE TRANSCRIPTIONAL REGULATORY PROTEIN GABR"/>
    <property type="match status" value="1"/>
</dbReference>
<evidence type="ECO:0000313" key="8">
    <source>
        <dbReference type="Proteomes" id="UP000244930"/>
    </source>
</evidence>
<dbReference type="GO" id="GO:0030170">
    <property type="term" value="F:pyridoxal phosphate binding"/>
    <property type="evidence" value="ECO:0007669"/>
    <property type="project" value="InterPro"/>
</dbReference>
<keyword evidence="4" id="KW-0238">DNA-binding</keyword>
<keyword evidence="3" id="KW-0805">Transcription regulation</keyword>
<reference evidence="7 8" key="1">
    <citation type="submission" date="2017-06" db="EMBL/GenBank/DDBJ databases">
        <title>Azoarcus.</title>
        <authorList>
            <person name="Woo J.-H."/>
            <person name="Kim H.-S."/>
        </authorList>
    </citation>
    <scope>NUCLEOTIDE SEQUENCE [LARGE SCALE GENOMIC DNA]</scope>
    <source>
        <strain evidence="7 8">TSPY31</strain>
    </source>
</reference>
<evidence type="ECO:0000256" key="4">
    <source>
        <dbReference type="ARBA" id="ARBA00023125"/>
    </source>
</evidence>
<evidence type="ECO:0000313" key="7">
    <source>
        <dbReference type="EMBL" id="AWI76333.1"/>
    </source>
</evidence>
<keyword evidence="2" id="KW-0663">Pyridoxal phosphate</keyword>
<dbReference type="AlphaFoldDB" id="A0A2U8GSW7"/>
<evidence type="ECO:0000259" key="6">
    <source>
        <dbReference type="PROSITE" id="PS50949"/>
    </source>
</evidence>
<dbReference type="Gene3D" id="3.40.640.10">
    <property type="entry name" value="Type I PLP-dependent aspartate aminotransferase-like (Major domain)"/>
    <property type="match status" value="1"/>
</dbReference>
<dbReference type="Pfam" id="PF00392">
    <property type="entry name" value="GntR"/>
    <property type="match status" value="1"/>
</dbReference>
<dbReference type="SMART" id="SM00345">
    <property type="entry name" value="HTH_GNTR"/>
    <property type="match status" value="1"/>
</dbReference>
<feature type="domain" description="HTH gntR-type" evidence="6">
    <location>
        <begin position="1"/>
        <end position="69"/>
    </location>
</feature>
<dbReference type="InterPro" id="IPR015421">
    <property type="entry name" value="PyrdxlP-dep_Trfase_major"/>
</dbReference>
<organism evidence="7 8">
    <name type="scientific">Parazoarcus communis</name>
    <dbReference type="NCBI Taxonomy" id="41977"/>
    <lineage>
        <taxon>Bacteria</taxon>
        <taxon>Pseudomonadati</taxon>
        <taxon>Pseudomonadota</taxon>
        <taxon>Betaproteobacteria</taxon>
        <taxon>Rhodocyclales</taxon>
        <taxon>Zoogloeaceae</taxon>
        <taxon>Parazoarcus</taxon>
    </lineage>
</organism>
<dbReference type="InterPro" id="IPR004839">
    <property type="entry name" value="Aminotransferase_I/II_large"/>
</dbReference>
<dbReference type="PROSITE" id="PS50949">
    <property type="entry name" value="HTH_GNTR"/>
    <property type="match status" value="1"/>
</dbReference>
<dbReference type="InterPro" id="IPR000524">
    <property type="entry name" value="Tscrpt_reg_HTH_GntR"/>
</dbReference>
<gene>
    <name evidence="7" type="ORF">CEW83_14850</name>
</gene>
<dbReference type="GO" id="GO:0003700">
    <property type="term" value="F:DNA-binding transcription factor activity"/>
    <property type="evidence" value="ECO:0007669"/>
    <property type="project" value="InterPro"/>
</dbReference>
<evidence type="ECO:0000256" key="5">
    <source>
        <dbReference type="ARBA" id="ARBA00023163"/>
    </source>
</evidence>
<dbReference type="Pfam" id="PF00155">
    <property type="entry name" value="Aminotran_1_2"/>
    <property type="match status" value="1"/>
</dbReference>
<proteinExistence type="inferred from homology"/>
<dbReference type="CDD" id="cd00609">
    <property type="entry name" value="AAT_like"/>
    <property type="match status" value="1"/>
</dbReference>
<dbReference type="SUPFAM" id="SSF46785">
    <property type="entry name" value="Winged helix' DNA-binding domain"/>
    <property type="match status" value="1"/>
</dbReference>
<keyword evidence="5" id="KW-0804">Transcription</keyword>
<evidence type="ECO:0000256" key="3">
    <source>
        <dbReference type="ARBA" id="ARBA00023015"/>
    </source>
</evidence>
<protein>
    <submittedName>
        <fullName evidence="7">GntR family transcriptional regulator</fullName>
    </submittedName>
</protein>
<dbReference type="GO" id="GO:0003677">
    <property type="term" value="F:DNA binding"/>
    <property type="evidence" value="ECO:0007669"/>
    <property type="project" value="UniProtKB-KW"/>
</dbReference>
<evidence type="ECO:0000256" key="2">
    <source>
        <dbReference type="ARBA" id="ARBA00022898"/>
    </source>
</evidence>
<accession>A0A2U8GSW7</accession>
<dbReference type="InterPro" id="IPR036388">
    <property type="entry name" value="WH-like_DNA-bd_sf"/>
</dbReference>
<dbReference type="RefSeq" id="WP_108950033.1">
    <property type="nucleotide sequence ID" value="NZ_CP022187.1"/>
</dbReference>
<dbReference type="SUPFAM" id="SSF53383">
    <property type="entry name" value="PLP-dependent transferases"/>
    <property type="match status" value="1"/>
</dbReference>
<dbReference type="KEGG" id="acom:CEW83_14850"/>
<name>A0A2U8GSW7_9RHOO</name>
<keyword evidence="8" id="KW-1185">Reference proteome</keyword>
<dbReference type="EMBL" id="CP022187">
    <property type="protein sequence ID" value="AWI76333.1"/>
    <property type="molecule type" value="Genomic_DNA"/>
</dbReference>
<dbReference type="CDD" id="cd07377">
    <property type="entry name" value="WHTH_GntR"/>
    <property type="match status" value="1"/>
</dbReference>
<dbReference type="Gene3D" id="1.10.10.10">
    <property type="entry name" value="Winged helix-like DNA-binding domain superfamily/Winged helix DNA-binding domain"/>
    <property type="match status" value="1"/>
</dbReference>